<gene>
    <name evidence="1" type="ORF">AIOL_002869</name>
</gene>
<comment type="caution">
    <text evidence="1">The sequence shown here is derived from an EMBL/GenBank/DDBJ whole genome shotgun (WGS) entry which is preliminary data.</text>
</comment>
<dbReference type="PATRIC" id="fig|1675527.3.peg.3003"/>
<accession>A0A0J9E5C8</accession>
<sequence>MTAFAQHMRPVAAEYLTQALPKQDPDGWNDQALTAWQFGCMALASLGYASLQKWGASRRTPARDPKVWPRWDDIAWVVLSVLAQRREIEYRQRDGTRFVAPARDGQLIVKRISPPPPAPPEPNIQAAHGAGHAFVRPEHLPLLEVLELVENGAWSARAELLLWRAQPRAWGMSIQEDARFQSGLERCLDTMPQDVVETMHDMADIDAEKVDASVAQQEQANADLIAKHPAQAKFDRTVSREGQFKGLIFHAKTQMDRLFFEGWRLQEGWLDGENRTRALPLFHDPLAMQMRQAAFDALGLAFPREVPV</sequence>
<protein>
    <submittedName>
        <fullName evidence="1">Uncharacterized protein</fullName>
    </submittedName>
</protein>
<organism evidence="1 2">
    <name type="scientific">Candidatus Rhodobacter oscarellae</name>
    <dbReference type="NCBI Taxonomy" id="1675527"/>
    <lineage>
        <taxon>Bacteria</taxon>
        <taxon>Pseudomonadati</taxon>
        <taxon>Pseudomonadota</taxon>
        <taxon>Alphaproteobacteria</taxon>
        <taxon>Rhodobacterales</taxon>
        <taxon>Rhodobacter group</taxon>
        <taxon>Rhodobacter</taxon>
    </lineage>
</organism>
<dbReference type="STRING" id="1675527.AIOL_002869"/>
<evidence type="ECO:0000313" key="1">
    <source>
        <dbReference type="EMBL" id="KMW57901.1"/>
    </source>
</evidence>
<reference evidence="1 2" key="1">
    <citation type="submission" date="2015-06" db="EMBL/GenBank/DDBJ databases">
        <title>Draft genome sequence of an Alphaproteobacteria species associated to the Mediterranean sponge Oscarella lobularis.</title>
        <authorList>
            <person name="Jourda C."/>
            <person name="Santini S."/>
            <person name="Claverie J.-M."/>
        </authorList>
    </citation>
    <scope>NUCLEOTIDE SEQUENCE [LARGE SCALE GENOMIC DNA]</scope>
    <source>
        <strain evidence="1">IGS</strain>
    </source>
</reference>
<dbReference type="EMBL" id="LFTY01000002">
    <property type="protein sequence ID" value="KMW57901.1"/>
    <property type="molecule type" value="Genomic_DNA"/>
</dbReference>
<name>A0A0J9E5C8_9RHOB</name>
<dbReference type="Proteomes" id="UP000037178">
    <property type="component" value="Unassembled WGS sequence"/>
</dbReference>
<proteinExistence type="predicted"/>
<keyword evidence="2" id="KW-1185">Reference proteome</keyword>
<dbReference type="AlphaFoldDB" id="A0A0J9E5C8"/>
<dbReference type="OrthoDB" id="7665018at2"/>
<evidence type="ECO:0000313" key="2">
    <source>
        <dbReference type="Proteomes" id="UP000037178"/>
    </source>
</evidence>
<dbReference type="RefSeq" id="WP_049643575.1">
    <property type="nucleotide sequence ID" value="NZ_LFTY01000002.1"/>
</dbReference>